<dbReference type="RefSeq" id="WP_106088039.1">
    <property type="nucleotide sequence ID" value="NZ_PVNL01000029.1"/>
</dbReference>
<accession>A0A2S9YW37</accession>
<protein>
    <submittedName>
        <fullName evidence="2">Uncharacterized protein</fullName>
    </submittedName>
</protein>
<sequence>MLSISRTLVIAALLGVILACLGALWSNGAATRRASTYAMAGDSLAELALLAGIADDDGQLQRGEPMPVEVISDGGPLWVLDSVERAVAGDPHFSSGDSPHLLRAEVIDARGGVALQLHLWRAGWELRTPEPRRVRIAAWAAVVAAIVGAALALYVQRVSVGVAAAGVLAQLFLAIDPLPRELFPPQRLVDEWAAGPLIGRVIPLIRGLEGLELGVVAAALAGSLVLVGFDHKRTRGRDGDVGLGSATLTASLGTIGAIAWIEAASRGSLFAACDPRFGGYAGWLALAGLILAWLPAIRVSREAWRARA</sequence>
<evidence type="ECO:0000256" key="1">
    <source>
        <dbReference type="SAM" id="Phobius"/>
    </source>
</evidence>
<evidence type="ECO:0000313" key="3">
    <source>
        <dbReference type="Proteomes" id="UP000238823"/>
    </source>
</evidence>
<dbReference type="AlphaFoldDB" id="A0A2S9YW37"/>
<name>A0A2S9YW37_9BACT</name>
<keyword evidence="1" id="KW-0812">Transmembrane</keyword>
<proteinExistence type="predicted"/>
<comment type="caution">
    <text evidence="2">The sequence shown here is derived from an EMBL/GenBank/DDBJ whole genome shotgun (WGS) entry which is preliminary data.</text>
</comment>
<reference evidence="2 3" key="1">
    <citation type="submission" date="2018-03" db="EMBL/GenBank/DDBJ databases">
        <title>Draft Genome Sequences of the Obligatory Marine Myxobacteria Enhygromyxa salina SWB007.</title>
        <authorList>
            <person name="Poehlein A."/>
            <person name="Moghaddam J.A."/>
            <person name="Harms H."/>
            <person name="Alanjari M."/>
            <person name="Koenig G.M."/>
            <person name="Daniel R."/>
            <person name="Schaeberle T.F."/>
        </authorList>
    </citation>
    <scope>NUCLEOTIDE SEQUENCE [LARGE SCALE GENOMIC DNA]</scope>
    <source>
        <strain evidence="2 3">SWB007</strain>
    </source>
</reference>
<feature type="transmembrane region" description="Helical" evidence="1">
    <location>
        <begin position="241"/>
        <end position="260"/>
    </location>
</feature>
<feature type="transmembrane region" description="Helical" evidence="1">
    <location>
        <begin position="280"/>
        <end position="297"/>
    </location>
</feature>
<gene>
    <name evidence="2" type="ORF">ENSA7_09850</name>
</gene>
<keyword evidence="1" id="KW-0472">Membrane</keyword>
<dbReference type="Proteomes" id="UP000238823">
    <property type="component" value="Unassembled WGS sequence"/>
</dbReference>
<dbReference type="PROSITE" id="PS51257">
    <property type="entry name" value="PROKAR_LIPOPROTEIN"/>
    <property type="match status" value="1"/>
</dbReference>
<dbReference type="OrthoDB" id="9830916at2"/>
<keyword evidence="1" id="KW-1133">Transmembrane helix</keyword>
<feature type="transmembrane region" description="Helical" evidence="1">
    <location>
        <begin position="136"/>
        <end position="155"/>
    </location>
</feature>
<evidence type="ECO:0000313" key="2">
    <source>
        <dbReference type="EMBL" id="PRQ09293.1"/>
    </source>
</evidence>
<dbReference type="EMBL" id="PVNL01000029">
    <property type="protein sequence ID" value="PRQ09293.1"/>
    <property type="molecule type" value="Genomic_DNA"/>
</dbReference>
<organism evidence="2 3">
    <name type="scientific">Enhygromyxa salina</name>
    <dbReference type="NCBI Taxonomy" id="215803"/>
    <lineage>
        <taxon>Bacteria</taxon>
        <taxon>Pseudomonadati</taxon>
        <taxon>Myxococcota</taxon>
        <taxon>Polyangia</taxon>
        <taxon>Nannocystales</taxon>
        <taxon>Nannocystaceae</taxon>
        <taxon>Enhygromyxa</taxon>
    </lineage>
</organism>
<feature type="transmembrane region" description="Helical" evidence="1">
    <location>
        <begin position="210"/>
        <end position="229"/>
    </location>
</feature>